<gene>
    <name evidence="1" type="ORF">HKW67_03855</name>
</gene>
<sequence>MQRSAILTAVPHGRGRTRQVTIRNVGDEVALELGIQLMAEKEDRTDWLEGTRPRVLGPGKEVCLDIAQSPGPTECRLIVSWVDGRGNASRWIGAISRR</sequence>
<organism evidence="1 2">
    <name type="scientific">Gemmatimonas groenlandica</name>
    <dbReference type="NCBI Taxonomy" id="2732249"/>
    <lineage>
        <taxon>Bacteria</taxon>
        <taxon>Pseudomonadati</taxon>
        <taxon>Gemmatimonadota</taxon>
        <taxon>Gemmatimonadia</taxon>
        <taxon>Gemmatimonadales</taxon>
        <taxon>Gemmatimonadaceae</taxon>
        <taxon>Gemmatimonas</taxon>
    </lineage>
</organism>
<dbReference type="EMBL" id="CP053085">
    <property type="protein sequence ID" value="QJR34707.1"/>
    <property type="molecule type" value="Genomic_DNA"/>
</dbReference>
<dbReference type="Proteomes" id="UP000500938">
    <property type="component" value="Chromosome"/>
</dbReference>
<evidence type="ECO:0000313" key="1">
    <source>
        <dbReference type="EMBL" id="QJR34707.1"/>
    </source>
</evidence>
<reference evidence="1 2" key="1">
    <citation type="submission" date="2020-05" db="EMBL/GenBank/DDBJ databases">
        <title>Complete genome sequence of Gemmatimonas greenlandica TET16.</title>
        <authorList>
            <person name="Zeng Y."/>
        </authorList>
    </citation>
    <scope>NUCLEOTIDE SEQUENCE [LARGE SCALE GENOMIC DNA]</scope>
    <source>
        <strain evidence="1 2">TET16</strain>
    </source>
</reference>
<dbReference type="AlphaFoldDB" id="A0A6M4IMP4"/>
<proteinExistence type="predicted"/>
<accession>A0A6M4IMP4</accession>
<evidence type="ECO:0000313" key="2">
    <source>
        <dbReference type="Proteomes" id="UP000500938"/>
    </source>
</evidence>
<keyword evidence="2" id="KW-1185">Reference proteome</keyword>
<name>A0A6M4IMP4_9BACT</name>
<dbReference type="KEGG" id="ggr:HKW67_03855"/>
<protein>
    <submittedName>
        <fullName evidence="1">Uncharacterized protein</fullName>
    </submittedName>
</protein>